<gene>
    <name evidence="1" type="ORF">ACFYKX_11225</name>
</gene>
<name>A0ABW6KAA7_9BACI</name>
<dbReference type="Proteomes" id="UP001601059">
    <property type="component" value="Unassembled WGS sequence"/>
</dbReference>
<dbReference type="EMBL" id="JBIACK010000004">
    <property type="protein sequence ID" value="MFE8701166.1"/>
    <property type="molecule type" value="Genomic_DNA"/>
</dbReference>
<comment type="caution">
    <text evidence="1">The sequence shown here is derived from an EMBL/GenBank/DDBJ whole genome shotgun (WGS) entry which is preliminary data.</text>
</comment>
<evidence type="ECO:0000313" key="2">
    <source>
        <dbReference type="Proteomes" id="UP001601059"/>
    </source>
</evidence>
<reference evidence="1 2" key="1">
    <citation type="submission" date="2024-08" db="EMBL/GenBank/DDBJ databases">
        <title>Two novel Cytobacillus novel species.</title>
        <authorList>
            <person name="Liu G."/>
        </authorList>
    </citation>
    <scope>NUCLEOTIDE SEQUENCE [LARGE SCALE GENOMIC DNA]</scope>
    <source>
        <strain evidence="1 2">FJAT-54145</strain>
    </source>
</reference>
<evidence type="ECO:0000313" key="1">
    <source>
        <dbReference type="EMBL" id="MFE8701166.1"/>
    </source>
</evidence>
<sequence>MIFTFWLHDVDSREAETLSIPADTPHEAMRKVEALAESRAKSRSTLIRVYVTDIPAPVHSTRDWRLPFAYWEEEQIQINLISPKFFQERNSDTQKGIQIA</sequence>
<dbReference type="RefSeq" id="WP_389361043.1">
    <property type="nucleotide sequence ID" value="NZ_JBIACK010000004.1"/>
</dbReference>
<protein>
    <submittedName>
        <fullName evidence="1">Uncharacterized protein</fullName>
    </submittedName>
</protein>
<proteinExistence type="predicted"/>
<keyword evidence="2" id="KW-1185">Reference proteome</keyword>
<accession>A0ABW6KAA7</accession>
<organism evidence="1 2">
    <name type="scientific">Cytobacillus spartinae</name>
    <dbReference type="NCBI Taxonomy" id="3299023"/>
    <lineage>
        <taxon>Bacteria</taxon>
        <taxon>Bacillati</taxon>
        <taxon>Bacillota</taxon>
        <taxon>Bacilli</taxon>
        <taxon>Bacillales</taxon>
        <taxon>Bacillaceae</taxon>
        <taxon>Cytobacillus</taxon>
    </lineage>
</organism>